<comment type="caution">
    <text evidence="3">The sequence shown here is derived from an EMBL/GenBank/DDBJ whole genome shotgun (WGS) entry which is preliminary data.</text>
</comment>
<evidence type="ECO:0008006" key="5">
    <source>
        <dbReference type="Google" id="ProtNLM"/>
    </source>
</evidence>
<evidence type="ECO:0000313" key="3">
    <source>
        <dbReference type="EMBL" id="MEN3747386.1"/>
    </source>
</evidence>
<protein>
    <recommendedName>
        <fullName evidence="5">Glycine zipper domain-containing protein</fullName>
    </recommendedName>
</protein>
<feature type="region of interest" description="Disordered" evidence="1">
    <location>
        <begin position="24"/>
        <end position="96"/>
    </location>
</feature>
<evidence type="ECO:0000256" key="1">
    <source>
        <dbReference type="SAM" id="MobiDB-lite"/>
    </source>
</evidence>
<feature type="compositionally biased region" description="Low complexity" evidence="1">
    <location>
        <begin position="24"/>
        <end position="45"/>
    </location>
</feature>
<feature type="signal peptide" evidence="2">
    <location>
        <begin position="1"/>
        <end position="22"/>
    </location>
</feature>
<keyword evidence="4" id="KW-1185">Reference proteome</keyword>
<sequence>MKLDRVLLLSIAALAIPAAGHAEMPQAARQQAAKPQSAKPQAAKPRSTKPQAARPQSAQSTAGRETASAAGPRVHVSKSRDITDCTARTQGGPRSVAGLGLGALAGSKVGGGATGVLVGGAAAGAVGEAMDRKARCGPSAQVESNAAPEEAPKKKRKLSLGRILGQ</sequence>
<dbReference type="RefSeq" id="WP_346246374.1">
    <property type="nucleotide sequence ID" value="NZ_JBDIZK010000004.1"/>
</dbReference>
<evidence type="ECO:0000256" key="2">
    <source>
        <dbReference type="SAM" id="SignalP"/>
    </source>
</evidence>
<evidence type="ECO:0000313" key="4">
    <source>
        <dbReference type="Proteomes" id="UP001427805"/>
    </source>
</evidence>
<feature type="region of interest" description="Disordered" evidence="1">
    <location>
        <begin position="136"/>
        <end position="166"/>
    </location>
</feature>
<name>A0ABV0B9Y1_9SPHN</name>
<reference evidence="3 4" key="1">
    <citation type="submission" date="2024-05" db="EMBL/GenBank/DDBJ databases">
        <title>Sphingomonas sp. HF-S3 16S ribosomal RNA gene Genome sequencing and assembly.</title>
        <authorList>
            <person name="Lee H."/>
        </authorList>
    </citation>
    <scope>NUCLEOTIDE SEQUENCE [LARGE SCALE GENOMIC DNA]</scope>
    <source>
        <strain evidence="3 4">HF-S3</strain>
    </source>
</reference>
<proteinExistence type="predicted"/>
<organism evidence="3 4">
    <name type="scientific">Sphingomonas rustica</name>
    <dbReference type="NCBI Taxonomy" id="3103142"/>
    <lineage>
        <taxon>Bacteria</taxon>
        <taxon>Pseudomonadati</taxon>
        <taxon>Pseudomonadota</taxon>
        <taxon>Alphaproteobacteria</taxon>
        <taxon>Sphingomonadales</taxon>
        <taxon>Sphingomonadaceae</taxon>
        <taxon>Sphingomonas</taxon>
    </lineage>
</organism>
<feature type="compositionally biased region" description="Polar residues" evidence="1">
    <location>
        <begin position="48"/>
        <end position="63"/>
    </location>
</feature>
<dbReference type="Proteomes" id="UP001427805">
    <property type="component" value="Unassembled WGS sequence"/>
</dbReference>
<keyword evidence="2" id="KW-0732">Signal</keyword>
<gene>
    <name evidence="3" type="ORF">TPR58_09410</name>
</gene>
<accession>A0ABV0B9Y1</accession>
<dbReference type="EMBL" id="JBDIZK010000004">
    <property type="protein sequence ID" value="MEN3747386.1"/>
    <property type="molecule type" value="Genomic_DNA"/>
</dbReference>
<feature type="chain" id="PRO_5047536167" description="Glycine zipper domain-containing protein" evidence="2">
    <location>
        <begin position="23"/>
        <end position="166"/>
    </location>
</feature>